<accession>A0AAV3XII4</accession>
<dbReference type="RefSeq" id="WP_226584430.1">
    <property type="nucleotide sequence ID" value="NZ_BLAY01000062.1"/>
</dbReference>
<evidence type="ECO:0000256" key="2">
    <source>
        <dbReference type="SAM" id="Coils"/>
    </source>
</evidence>
<dbReference type="PANTHER" id="PTHR33121">
    <property type="entry name" value="CYCLIC DI-GMP PHOSPHODIESTERASE PDEF"/>
    <property type="match status" value="1"/>
</dbReference>
<organism evidence="6 7">
    <name type="scientific">Microseira wollei NIES-4236</name>
    <dbReference type="NCBI Taxonomy" id="2530354"/>
    <lineage>
        <taxon>Bacteria</taxon>
        <taxon>Bacillati</taxon>
        <taxon>Cyanobacteriota</taxon>
        <taxon>Cyanophyceae</taxon>
        <taxon>Oscillatoriophycideae</taxon>
        <taxon>Aerosakkonematales</taxon>
        <taxon>Aerosakkonemataceae</taxon>
        <taxon>Microseira</taxon>
    </lineage>
</organism>
<comment type="caution">
    <text evidence="6">The sequence shown here is derived from an EMBL/GenBank/DDBJ whole genome shotgun (WGS) entry which is preliminary data.</text>
</comment>
<feature type="coiled-coil region" evidence="2">
    <location>
        <begin position="127"/>
        <end position="186"/>
    </location>
</feature>
<dbReference type="Pfam" id="PF00072">
    <property type="entry name" value="Response_reg"/>
    <property type="match status" value="1"/>
</dbReference>
<dbReference type="GO" id="GO:0071111">
    <property type="term" value="F:cyclic-guanylate-specific phosphodiesterase activity"/>
    <property type="evidence" value="ECO:0007669"/>
    <property type="project" value="InterPro"/>
</dbReference>
<dbReference type="InterPro" id="IPR043128">
    <property type="entry name" value="Rev_trsase/Diguanyl_cyclase"/>
</dbReference>
<dbReference type="EMBL" id="BLAY01000062">
    <property type="protein sequence ID" value="GET39252.1"/>
    <property type="molecule type" value="Genomic_DNA"/>
</dbReference>
<name>A0AAV3XII4_9CYAN</name>
<dbReference type="InterPro" id="IPR011006">
    <property type="entry name" value="CheY-like_superfamily"/>
</dbReference>
<feature type="domain" description="Response regulatory" evidence="3">
    <location>
        <begin position="9"/>
        <end position="125"/>
    </location>
</feature>
<dbReference type="SMART" id="SM00267">
    <property type="entry name" value="GGDEF"/>
    <property type="match status" value="1"/>
</dbReference>
<dbReference type="Gene3D" id="3.20.20.450">
    <property type="entry name" value="EAL domain"/>
    <property type="match status" value="1"/>
</dbReference>
<feature type="modified residue" description="4-aspartylphosphate" evidence="1">
    <location>
        <position position="58"/>
    </location>
</feature>
<dbReference type="AlphaFoldDB" id="A0AAV3XII4"/>
<dbReference type="Gene3D" id="3.30.70.270">
    <property type="match status" value="1"/>
</dbReference>
<gene>
    <name evidence="6" type="ORF">MiSe_40160</name>
</gene>
<dbReference type="InterPro" id="IPR050706">
    <property type="entry name" value="Cyclic-di-GMP_PDE-like"/>
</dbReference>
<dbReference type="SMART" id="SM00052">
    <property type="entry name" value="EAL"/>
    <property type="match status" value="1"/>
</dbReference>
<feature type="domain" description="EAL" evidence="4">
    <location>
        <begin position="355"/>
        <end position="606"/>
    </location>
</feature>
<dbReference type="GO" id="GO:0000160">
    <property type="term" value="P:phosphorelay signal transduction system"/>
    <property type="evidence" value="ECO:0007669"/>
    <property type="project" value="InterPro"/>
</dbReference>
<dbReference type="InterPro" id="IPR001633">
    <property type="entry name" value="EAL_dom"/>
</dbReference>
<keyword evidence="2" id="KW-0175">Coiled coil</keyword>
<dbReference type="Gene3D" id="3.40.50.2300">
    <property type="match status" value="1"/>
</dbReference>
<dbReference type="CDD" id="cd19920">
    <property type="entry name" value="REC_PA4781-like"/>
    <property type="match status" value="1"/>
</dbReference>
<dbReference type="SUPFAM" id="SSF52172">
    <property type="entry name" value="CheY-like"/>
    <property type="match status" value="1"/>
</dbReference>
<protein>
    <submittedName>
        <fullName evidence="6">Diguanylate cyclase/phosphodiesterase with response regulator, putative</fullName>
    </submittedName>
</protein>
<dbReference type="SMART" id="SM00448">
    <property type="entry name" value="REC"/>
    <property type="match status" value="1"/>
</dbReference>
<evidence type="ECO:0000259" key="5">
    <source>
        <dbReference type="PROSITE" id="PS50887"/>
    </source>
</evidence>
<evidence type="ECO:0000313" key="6">
    <source>
        <dbReference type="EMBL" id="GET39252.1"/>
    </source>
</evidence>
<dbReference type="PROSITE" id="PS50883">
    <property type="entry name" value="EAL"/>
    <property type="match status" value="1"/>
</dbReference>
<feature type="domain" description="GGDEF" evidence="5">
    <location>
        <begin position="217"/>
        <end position="346"/>
    </location>
</feature>
<dbReference type="InterPro" id="IPR001789">
    <property type="entry name" value="Sig_transdc_resp-reg_receiver"/>
</dbReference>
<dbReference type="CDD" id="cd01948">
    <property type="entry name" value="EAL"/>
    <property type="match status" value="1"/>
</dbReference>
<sequence length="612" mass="69368">MNQSPQKEPILIVDDTPNNLKVLSQALTDAGYTVAVAKSGETAIKQIEYKPPALILLDILMPGMDGFETCDCLKSNPATKDIPVIFMTALTDTVDKVRGLSLGAVDYITKPFQIEEVLARVKTHLEVRRLNITLERQNSRLKEEIDAHQKARAALQQLTEELEQRVQQRTAELSQALDELRKSQEKLEYDAFHDSLTGLPNRVWLIKRLKNLIEANLSYTVLFVDLDRFKVINDSLGHITGDELLKWVAVRMQACLKAPNTAIRMGGDEFVILLETGEATEVARQLLEQLSMPFNFNDYEVVIGASIGITSSKMGYQNPMDALRDADIAMYRSKQESNGGYQVFTPEMQASALARMQMEHDLRKGIGSEEFCLHYQPILSLKTRELKGFEALLRWNHPKGRISPAQFIPLAEETGLINPLGWWIVREACSQLQRWQTEFPDFPLSLNINFSPVQFNQANLFEKLAEILQETGVTQNCIRIEITESCLLNNPNLDLNLLKSMGLELCIDDFGTGYSSLSRLHELPIHTLKIDRSFVVQLTPEDRDTATIKIILMLAKNLGLEVVAEGIETEFQLEKLRELGCNWVQGYLLYKPLDPQAATEVIRSFYQKHFTR</sequence>
<evidence type="ECO:0000256" key="1">
    <source>
        <dbReference type="PROSITE-ProRule" id="PRU00169"/>
    </source>
</evidence>
<dbReference type="Pfam" id="PF00990">
    <property type="entry name" value="GGDEF"/>
    <property type="match status" value="1"/>
</dbReference>
<reference evidence="6" key="1">
    <citation type="submission" date="2019-10" db="EMBL/GenBank/DDBJ databases">
        <title>Draft genome sequece of Microseira wollei NIES-4236.</title>
        <authorList>
            <person name="Yamaguchi H."/>
            <person name="Suzuki S."/>
            <person name="Kawachi M."/>
        </authorList>
    </citation>
    <scope>NUCLEOTIDE SEQUENCE</scope>
    <source>
        <strain evidence="6">NIES-4236</strain>
    </source>
</reference>
<dbReference type="PANTHER" id="PTHR33121:SF70">
    <property type="entry name" value="SIGNALING PROTEIN YKOW"/>
    <property type="match status" value="1"/>
</dbReference>
<dbReference type="SUPFAM" id="SSF141868">
    <property type="entry name" value="EAL domain-like"/>
    <property type="match status" value="1"/>
</dbReference>
<evidence type="ECO:0000259" key="3">
    <source>
        <dbReference type="PROSITE" id="PS50110"/>
    </source>
</evidence>
<evidence type="ECO:0000259" key="4">
    <source>
        <dbReference type="PROSITE" id="PS50883"/>
    </source>
</evidence>
<dbReference type="InterPro" id="IPR035919">
    <property type="entry name" value="EAL_sf"/>
</dbReference>
<evidence type="ECO:0000313" key="7">
    <source>
        <dbReference type="Proteomes" id="UP001050975"/>
    </source>
</evidence>
<dbReference type="CDD" id="cd01949">
    <property type="entry name" value="GGDEF"/>
    <property type="match status" value="1"/>
</dbReference>
<dbReference type="PROSITE" id="PS50887">
    <property type="entry name" value="GGDEF"/>
    <property type="match status" value="1"/>
</dbReference>
<dbReference type="NCBIfam" id="TIGR00254">
    <property type="entry name" value="GGDEF"/>
    <property type="match status" value="1"/>
</dbReference>
<keyword evidence="7" id="KW-1185">Reference proteome</keyword>
<dbReference type="PROSITE" id="PS50110">
    <property type="entry name" value="RESPONSE_REGULATORY"/>
    <property type="match status" value="1"/>
</dbReference>
<dbReference type="InterPro" id="IPR000160">
    <property type="entry name" value="GGDEF_dom"/>
</dbReference>
<dbReference type="Pfam" id="PF00563">
    <property type="entry name" value="EAL"/>
    <property type="match status" value="1"/>
</dbReference>
<keyword evidence="1" id="KW-0597">Phosphoprotein</keyword>
<dbReference type="Proteomes" id="UP001050975">
    <property type="component" value="Unassembled WGS sequence"/>
</dbReference>
<dbReference type="SUPFAM" id="SSF55073">
    <property type="entry name" value="Nucleotide cyclase"/>
    <property type="match status" value="1"/>
</dbReference>
<dbReference type="InterPro" id="IPR029787">
    <property type="entry name" value="Nucleotide_cyclase"/>
</dbReference>
<proteinExistence type="predicted"/>